<dbReference type="OrthoDB" id="5839at2759"/>
<dbReference type="EMBL" id="JRES01000753">
    <property type="protein sequence ID" value="KNC28719.1"/>
    <property type="molecule type" value="Genomic_DNA"/>
</dbReference>
<reference evidence="1 2" key="1">
    <citation type="journal article" date="2015" name="Nat. Commun.">
        <title>Lucilia cuprina genome unlocks parasitic fly biology to underpin future interventions.</title>
        <authorList>
            <person name="Anstead C.A."/>
            <person name="Korhonen P.K."/>
            <person name="Young N.D."/>
            <person name="Hall R.S."/>
            <person name="Jex A.R."/>
            <person name="Murali S.C."/>
            <person name="Hughes D.S."/>
            <person name="Lee S.F."/>
            <person name="Perry T."/>
            <person name="Stroehlein A.J."/>
            <person name="Ansell B.R."/>
            <person name="Breugelmans B."/>
            <person name="Hofmann A."/>
            <person name="Qu J."/>
            <person name="Dugan S."/>
            <person name="Lee S.L."/>
            <person name="Chao H."/>
            <person name="Dinh H."/>
            <person name="Han Y."/>
            <person name="Doddapaneni H.V."/>
            <person name="Worley K.C."/>
            <person name="Muzny D.M."/>
            <person name="Ioannidis P."/>
            <person name="Waterhouse R.M."/>
            <person name="Zdobnov E.M."/>
            <person name="James P.J."/>
            <person name="Bagnall N.H."/>
            <person name="Kotze A.C."/>
            <person name="Gibbs R.A."/>
            <person name="Richards S."/>
            <person name="Batterham P."/>
            <person name="Gasser R.B."/>
        </authorList>
    </citation>
    <scope>NUCLEOTIDE SEQUENCE [LARGE SCALE GENOMIC DNA]</scope>
    <source>
        <strain evidence="1 2">LS</strain>
        <tissue evidence="1">Full body</tissue>
    </source>
</reference>
<keyword evidence="2" id="KW-1185">Reference proteome</keyword>
<name>A0A0L0CB74_LUCCU</name>
<dbReference type="PANTHER" id="PTHR31051:SF1">
    <property type="entry name" value="PROTEASOME ASSEMBLY CHAPERONE 3"/>
    <property type="match status" value="1"/>
</dbReference>
<dbReference type="Gene3D" id="3.30.230.90">
    <property type="match status" value="1"/>
</dbReference>
<dbReference type="InterPro" id="IPR018788">
    <property type="entry name" value="Proteasome_assmbl_chp_3"/>
</dbReference>
<sequence>MCISNENKCGFSKQFATLINGQQTEFVFQPFANKWFLLITQYGKVPNLYSVKFDLQRNEGVPAAIQGPVEHPQFHMSVPITITCNFGADKDEIRSGIQYLVNKSKLNRCPTEFVIGLGLKEMDGKNLKAVAQVLDEIIA</sequence>
<dbReference type="InterPro" id="IPR053720">
    <property type="entry name" value="Psm_Assembly_Chaperone"/>
</dbReference>
<dbReference type="STRING" id="7375.A0A0L0CB74"/>
<dbReference type="Pfam" id="PF10178">
    <property type="entry name" value="PAC3"/>
    <property type="match status" value="1"/>
</dbReference>
<gene>
    <name evidence="1" type="ORF">FF38_09403</name>
</gene>
<organism evidence="1 2">
    <name type="scientific">Lucilia cuprina</name>
    <name type="common">Green bottle fly</name>
    <name type="synonym">Australian sheep blowfly</name>
    <dbReference type="NCBI Taxonomy" id="7375"/>
    <lineage>
        <taxon>Eukaryota</taxon>
        <taxon>Metazoa</taxon>
        <taxon>Ecdysozoa</taxon>
        <taxon>Arthropoda</taxon>
        <taxon>Hexapoda</taxon>
        <taxon>Insecta</taxon>
        <taxon>Pterygota</taxon>
        <taxon>Neoptera</taxon>
        <taxon>Endopterygota</taxon>
        <taxon>Diptera</taxon>
        <taxon>Brachycera</taxon>
        <taxon>Muscomorpha</taxon>
        <taxon>Oestroidea</taxon>
        <taxon>Calliphoridae</taxon>
        <taxon>Luciliinae</taxon>
        <taxon>Lucilia</taxon>
    </lineage>
</organism>
<evidence type="ECO:0000313" key="1">
    <source>
        <dbReference type="EMBL" id="KNC28719.1"/>
    </source>
</evidence>
<evidence type="ECO:0000313" key="2">
    <source>
        <dbReference type="Proteomes" id="UP000037069"/>
    </source>
</evidence>
<dbReference type="Proteomes" id="UP000037069">
    <property type="component" value="Unassembled WGS sequence"/>
</dbReference>
<dbReference type="AlphaFoldDB" id="A0A0L0CB74"/>
<comment type="caution">
    <text evidence="1">The sequence shown here is derived from an EMBL/GenBank/DDBJ whole genome shotgun (WGS) entry which is preliminary data.</text>
</comment>
<accession>A0A0L0CB74</accession>
<dbReference type="PANTHER" id="PTHR31051">
    <property type="entry name" value="PROTEASOME ASSEMBLY CHAPERONE 3"/>
    <property type="match status" value="1"/>
</dbReference>
<proteinExistence type="predicted"/>
<protein>
    <submittedName>
        <fullName evidence="1">Uncharacterized protein</fullName>
    </submittedName>
</protein>
<dbReference type="OMA" id="HGFANKW"/>
<dbReference type="GO" id="GO:0043248">
    <property type="term" value="P:proteasome assembly"/>
    <property type="evidence" value="ECO:0007669"/>
    <property type="project" value="InterPro"/>
</dbReference>